<evidence type="ECO:0000256" key="2">
    <source>
        <dbReference type="ARBA" id="ARBA00022729"/>
    </source>
</evidence>
<gene>
    <name evidence="6" type="ORF">A6A05_08590</name>
</gene>
<dbReference type="SMART" id="SM00935">
    <property type="entry name" value="OmpH"/>
    <property type="match status" value="1"/>
</dbReference>
<feature type="region of interest" description="Disordered" evidence="4">
    <location>
        <begin position="182"/>
        <end position="202"/>
    </location>
</feature>
<sequence>MAIRAARRLGGVILAAMTLIPLGVSAQTASKVPVPVVIVVDVQAALQQSTAAKAVRAQRDQFVQTYQAEMEAARKSLKEAEAELLKQKAALPADAWQAKARTFEQQVYEFNQRFQKSNQAVEKSFRAAMGDLSQALAQVTEEVAGEMGANLVLHKMQVFLHDPRMEVTHTVIERLNRRFPSVTFPPPVEEGATAPKPQPKKK</sequence>
<dbReference type="OrthoDB" id="8478823at2"/>
<feature type="chain" id="PRO_5008092364" description="Outer membrane protein" evidence="5">
    <location>
        <begin position="27"/>
        <end position="202"/>
    </location>
</feature>
<comment type="similarity">
    <text evidence="1">Belongs to the Skp family.</text>
</comment>
<dbReference type="RefSeq" id="WP_068498400.1">
    <property type="nucleotide sequence ID" value="NZ_LWQU01000112.1"/>
</dbReference>
<comment type="caution">
    <text evidence="6">The sequence shown here is derived from an EMBL/GenBank/DDBJ whole genome shotgun (WGS) entry which is preliminary data.</text>
</comment>
<protein>
    <recommendedName>
        <fullName evidence="8">Outer membrane protein</fullName>
    </recommendedName>
</protein>
<evidence type="ECO:0000256" key="1">
    <source>
        <dbReference type="ARBA" id="ARBA00009091"/>
    </source>
</evidence>
<keyword evidence="2 5" id="KW-0732">Signal</keyword>
<evidence type="ECO:0000256" key="3">
    <source>
        <dbReference type="SAM" id="Coils"/>
    </source>
</evidence>
<evidence type="ECO:0000256" key="5">
    <source>
        <dbReference type="SAM" id="SignalP"/>
    </source>
</evidence>
<proteinExistence type="inferred from homology"/>
<dbReference type="PANTHER" id="PTHR35089:SF1">
    <property type="entry name" value="CHAPERONE PROTEIN SKP"/>
    <property type="match status" value="1"/>
</dbReference>
<name>A0A178MXR4_9PROT</name>
<dbReference type="AlphaFoldDB" id="A0A178MXR4"/>
<dbReference type="Proteomes" id="UP000078543">
    <property type="component" value="Unassembled WGS sequence"/>
</dbReference>
<evidence type="ECO:0000256" key="4">
    <source>
        <dbReference type="SAM" id="MobiDB-lite"/>
    </source>
</evidence>
<accession>A0A178MXR4</accession>
<dbReference type="GO" id="GO:0051082">
    <property type="term" value="F:unfolded protein binding"/>
    <property type="evidence" value="ECO:0007669"/>
    <property type="project" value="InterPro"/>
</dbReference>
<keyword evidence="7" id="KW-1185">Reference proteome</keyword>
<dbReference type="Gene3D" id="3.30.910.20">
    <property type="entry name" value="Skp domain"/>
    <property type="match status" value="1"/>
</dbReference>
<reference evidence="6 7" key="1">
    <citation type="submission" date="2016-04" db="EMBL/GenBank/DDBJ databases">
        <title>Draft genome sequence of freshwater magnetotactic bacteria Magnetospirillum marisnigri SP-1 and Magnetospirillum moscoviense BB-1.</title>
        <authorList>
            <person name="Koziaeva V."/>
            <person name="Dziuba M.V."/>
            <person name="Ivanov T.M."/>
            <person name="Kuznetsov B."/>
            <person name="Grouzdev D.S."/>
        </authorList>
    </citation>
    <scope>NUCLEOTIDE SEQUENCE [LARGE SCALE GENOMIC DNA]</scope>
    <source>
        <strain evidence="6 7">BB-1</strain>
    </source>
</reference>
<evidence type="ECO:0000313" key="7">
    <source>
        <dbReference type="Proteomes" id="UP000078543"/>
    </source>
</evidence>
<organism evidence="6 7">
    <name type="scientific">Magnetospirillum moscoviense</name>
    <dbReference type="NCBI Taxonomy" id="1437059"/>
    <lineage>
        <taxon>Bacteria</taxon>
        <taxon>Pseudomonadati</taxon>
        <taxon>Pseudomonadota</taxon>
        <taxon>Alphaproteobacteria</taxon>
        <taxon>Rhodospirillales</taxon>
        <taxon>Rhodospirillaceae</taxon>
        <taxon>Magnetospirillum</taxon>
    </lineage>
</organism>
<dbReference type="SUPFAM" id="SSF111384">
    <property type="entry name" value="OmpH-like"/>
    <property type="match status" value="1"/>
</dbReference>
<dbReference type="InterPro" id="IPR024930">
    <property type="entry name" value="Skp_dom_sf"/>
</dbReference>
<dbReference type="STRING" id="1437059.A6A05_08590"/>
<evidence type="ECO:0008006" key="8">
    <source>
        <dbReference type="Google" id="ProtNLM"/>
    </source>
</evidence>
<dbReference type="Pfam" id="PF03938">
    <property type="entry name" value="OmpH"/>
    <property type="match status" value="1"/>
</dbReference>
<feature type="coiled-coil region" evidence="3">
    <location>
        <begin position="63"/>
        <end position="90"/>
    </location>
</feature>
<dbReference type="InterPro" id="IPR005632">
    <property type="entry name" value="Chaperone_Skp"/>
</dbReference>
<evidence type="ECO:0000313" key="6">
    <source>
        <dbReference type="EMBL" id="OAN54409.1"/>
    </source>
</evidence>
<dbReference type="EMBL" id="LWQU01000112">
    <property type="protein sequence ID" value="OAN54409.1"/>
    <property type="molecule type" value="Genomic_DNA"/>
</dbReference>
<dbReference type="GO" id="GO:0050821">
    <property type="term" value="P:protein stabilization"/>
    <property type="evidence" value="ECO:0007669"/>
    <property type="project" value="TreeGrafter"/>
</dbReference>
<dbReference type="PANTHER" id="PTHR35089">
    <property type="entry name" value="CHAPERONE PROTEIN SKP"/>
    <property type="match status" value="1"/>
</dbReference>
<dbReference type="GO" id="GO:0005829">
    <property type="term" value="C:cytosol"/>
    <property type="evidence" value="ECO:0007669"/>
    <property type="project" value="TreeGrafter"/>
</dbReference>
<feature type="signal peptide" evidence="5">
    <location>
        <begin position="1"/>
        <end position="26"/>
    </location>
</feature>
<keyword evidence="3" id="KW-0175">Coiled coil</keyword>